<feature type="non-terminal residue" evidence="1">
    <location>
        <position position="174"/>
    </location>
</feature>
<dbReference type="Proteomes" id="UP001488838">
    <property type="component" value="Unassembled WGS sequence"/>
</dbReference>
<feature type="non-terminal residue" evidence="1">
    <location>
        <position position="1"/>
    </location>
</feature>
<dbReference type="EMBL" id="JBBHLL010000785">
    <property type="protein sequence ID" value="KAK7797709.1"/>
    <property type="molecule type" value="Genomic_DNA"/>
</dbReference>
<name>A0AAW0H4F8_MYOGA</name>
<dbReference type="AlphaFoldDB" id="A0AAW0H4F8"/>
<proteinExistence type="predicted"/>
<protein>
    <submittedName>
        <fullName evidence="1">Uncharacterized protein</fullName>
    </submittedName>
</protein>
<dbReference type="InterPro" id="IPR029064">
    <property type="entry name" value="Ribosomal_eL30-like_sf"/>
</dbReference>
<evidence type="ECO:0000313" key="2">
    <source>
        <dbReference type="Proteomes" id="UP001488838"/>
    </source>
</evidence>
<evidence type="ECO:0000313" key="1">
    <source>
        <dbReference type="EMBL" id="KAK7797709.1"/>
    </source>
</evidence>
<gene>
    <name evidence="1" type="ORF">U0070_000336</name>
</gene>
<dbReference type="Gene3D" id="3.30.1330.30">
    <property type="match status" value="1"/>
</dbReference>
<reference evidence="1 2" key="1">
    <citation type="journal article" date="2023" name="bioRxiv">
        <title>Conserved and derived expression patterns and positive selection on dental genes reveal complex evolutionary context of ever-growing rodent molars.</title>
        <authorList>
            <person name="Calamari Z.T."/>
            <person name="Song A."/>
            <person name="Cohen E."/>
            <person name="Akter M."/>
            <person name="Roy R.D."/>
            <person name="Hallikas O."/>
            <person name="Christensen M.M."/>
            <person name="Li P."/>
            <person name="Marangoni P."/>
            <person name="Jernvall J."/>
            <person name="Klein O.D."/>
        </authorList>
    </citation>
    <scope>NUCLEOTIDE SEQUENCE [LARGE SCALE GENOMIC DNA]</scope>
    <source>
        <strain evidence="1">V071</strain>
    </source>
</reference>
<sequence length="174" mass="19645">TCGEEVEYSHARKPDALVYFHVRASSPSVQIPAEVGEHPIETYQSLVSEGIIDASDEKPERPQIFKSELQDKVGQKDKCPHYQEFQWQKAVCPCKPLKVPPEINQFTQALDWQTASQLLKSPHKVVAAGPQKDTTAAFTRVNSKRKTLAQLVEATRTNDKDRQDEICCHREAMS</sequence>
<keyword evidence="2" id="KW-1185">Reference proteome</keyword>
<comment type="caution">
    <text evidence="1">The sequence shown here is derived from an EMBL/GenBank/DDBJ whole genome shotgun (WGS) entry which is preliminary data.</text>
</comment>
<accession>A0AAW0H4F8</accession>
<organism evidence="1 2">
    <name type="scientific">Myodes glareolus</name>
    <name type="common">Bank vole</name>
    <name type="synonym">Clethrionomys glareolus</name>
    <dbReference type="NCBI Taxonomy" id="447135"/>
    <lineage>
        <taxon>Eukaryota</taxon>
        <taxon>Metazoa</taxon>
        <taxon>Chordata</taxon>
        <taxon>Craniata</taxon>
        <taxon>Vertebrata</taxon>
        <taxon>Euteleostomi</taxon>
        <taxon>Mammalia</taxon>
        <taxon>Eutheria</taxon>
        <taxon>Euarchontoglires</taxon>
        <taxon>Glires</taxon>
        <taxon>Rodentia</taxon>
        <taxon>Myomorpha</taxon>
        <taxon>Muroidea</taxon>
        <taxon>Cricetidae</taxon>
        <taxon>Arvicolinae</taxon>
        <taxon>Myodes</taxon>
    </lineage>
</organism>